<keyword evidence="4" id="KW-1185">Reference proteome</keyword>
<evidence type="ECO:0000313" key="4">
    <source>
        <dbReference type="Proteomes" id="UP000772434"/>
    </source>
</evidence>
<feature type="transmembrane region" description="Helical" evidence="2">
    <location>
        <begin position="255"/>
        <end position="274"/>
    </location>
</feature>
<dbReference type="AlphaFoldDB" id="A0A9P5PM79"/>
<protein>
    <submittedName>
        <fullName evidence="3">Uncharacterized protein</fullName>
    </submittedName>
</protein>
<dbReference type="OrthoDB" id="2576477at2759"/>
<evidence type="ECO:0000256" key="1">
    <source>
        <dbReference type="SAM" id="MobiDB-lite"/>
    </source>
</evidence>
<feature type="compositionally biased region" description="Basic and acidic residues" evidence="1">
    <location>
        <begin position="159"/>
        <end position="169"/>
    </location>
</feature>
<proteinExistence type="predicted"/>
<feature type="transmembrane region" description="Helical" evidence="2">
    <location>
        <begin position="223"/>
        <end position="249"/>
    </location>
</feature>
<name>A0A9P5PM79_9AGAR</name>
<evidence type="ECO:0000256" key="2">
    <source>
        <dbReference type="SAM" id="Phobius"/>
    </source>
</evidence>
<keyword evidence="2" id="KW-0812">Transmembrane</keyword>
<feature type="compositionally biased region" description="Polar residues" evidence="1">
    <location>
        <begin position="51"/>
        <end position="80"/>
    </location>
</feature>
<dbReference type="Proteomes" id="UP000772434">
    <property type="component" value="Unassembled WGS sequence"/>
</dbReference>
<feature type="transmembrane region" description="Helical" evidence="2">
    <location>
        <begin position="376"/>
        <end position="400"/>
    </location>
</feature>
<gene>
    <name evidence="3" type="ORF">BDP27DRAFT_1269079</name>
</gene>
<comment type="caution">
    <text evidence="3">The sequence shown here is derived from an EMBL/GenBank/DDBJ whole genome shotgun (WGS) entry which is preliminary data.</text>
</comment>
<sequence length="423" mass="46844">MPSPPPSIDAPSLPLDHPLSQAPSLPPIVSPEVINDPPPPYPSPRVRRARGTTSSNRRVSINSQRSARQQQHVQIPSTDSANHEPQRSPRTTLYPLVVENSEDSESTPLLGTAGPSAILRPRSLSQSSMTSFAPSFASLAQTAWVFFSECDSDDEEDSRMENGRHRELSDVEGEDDARRNGHSAAAPREHEAGPVSGPHSHQKLGFYSTKAWARYFRPLSRVVYWRSLTHLVLVNFPFALAAWVCLFVLTVTGTTLLIALPLGAILCFLNLLAARAFSRAELFLQTTFHSPLHYPITVLHATVSSSSPSINHLIAKYRIFTRYRQPSASELESGHAVIGEEVMETSFYRNTYSMFTDSTSFQALFYFLVIKPAITLFFSLFFLIVCVPLLVLVVPAPIVLRVCRRIGKWQAVVAVEGLIVGVR</sequence>
<evidence type="ECO:0000313" key="3">
    <source>
        <dbReference type="EMBL" id="KAF9065923.1"/>
    </source>
</evidence>
<accession>A0A9P5PM79</accession>
<feature type="region of interest" description="Disordered" evidence="1">
    <location>
        <begin position="153"/>
        <end position="201"/>
    </location>
</feature>
<reference evidence="3" key="1">
    <citation type="submission" date="2020-11" db="EMBL/GenBank/DDBJ databases">
        <authorList>
            <consortium name="DOE Joint Genome Institute"/>
            <person name="Ahrendt S."/>
            <person name="Riley R."/>
            <person name="Andreopoulos W."/>
            <person name="Labutti K."/>
            <person name="Pangilinan J."/>
            <person name="Ruiz-Duenas F.J."/>
            <person name="Barrasa J.M."/>
            <person name="Sanchez-Garcia M."/>
            <person name="Camarero S."/>
            <person name="Miyauchi S."/>
            <person name="Serrano A."/>
            <person name="Linde D."/>
            <person name="Babiker R."/>
            <person name="Drula E."/>
            <person name="Ayuso-Fernandez I."/>
            <person name="Pacheco R."/>
            <person name="Padilla G."/>
            <person name="Ferreira P."/>
            <person name="Barriuso J."/>
            <person name="Kellner H."/>
            <person name="Castanera R."/>
            <person name="Alfaro M."/>
            <person name="Ramirez L."/>
            <person name="Pisabarro A.G."/>
            <person name="Kuo A."/>
            <person name="Tritt A."/>
            <person name="Lipzen A."/>
            <person name="He G."/>
            <person name="Yan M."/>
            <person name="Ng V."/>
            <person name="Cullen D."/>
            <person name="Martin F."/>
            <person name="Rosso M.-N."/>
            <person name="Henrissat B."/>
            <person name="Hibbett D."/>
            <person name="Martinez A.T."/>
            <person name="Grigoriev I.V."/>
        </authorList>
    </citation>
    <scope>NUCLEOTIDE SEQUENCE</scope>
    <source>
        <strain evidence="3">AH 40177</strain>
    </source>
</reference>
<keyword evidence="2" id="KW-0472">Membrane</keyword>
<dbReference type="EMBL" id="JADNRY010000095">
    <property type="protein sequence ID" value="KAF9065923.1"/>
    <property type="molecule type" value="Genomic_DNA"/>
</dbReference>
<feature type="region of interest" description="Disordered" evidence="1">
    <location>
        <begin position="1"/>
        <end position="89"/>
    </location>
</feature>
<organism evidence="3 4">
    <name type="scientific">Rhodocollybia butyracea</name>
    <dbReference type="NCBI Taxonomy" id="206335"/>
    <lineage>
        <taxon>Eukaryota</taxon>
        <taxon>Fungi</taxon>
        <taxon>Dikarya</taxon>
        <taxon>Basidiomycota</taxon>
        <taxon>Agaricomycotina</taxon>
        <taxon>Agaricomycetes</taxon>
        <taxon>Agaricomycetidae</taxon>
        <taxon>Agaricales</taxon>
        <taxon>Marasmiineae</taxon>
        <taxon>Omphalotaceae</taxon>
        <taxon>Rhodocollybia</taxon>
    </lineage>
</organism>
<keyword evidence="2" id="KW-1133">Transmembrane helix</keyword>